<evidence type="ECO:0000313" key="5">
    <source>
        <dbReference type="Proteomes" id="UP000239549"/>
    </source>
</evidence>
<keyword evidence="5" id="KW-1185">Reference proteome</keyword>
<dbReference type="InterPro" id="IPR028349">
    <property type="entry name" value="PafC-like"/>
</dbReference>
<gene>
    <name evidence="4" type="ORF">DCCM_1003</name>
</gene>
<dbReference type="InterPro" id="IPR036390">
    <property type="entry name" value="WH_DNA-bd_sf"/>
</dbReference>
<comment type="caution">
    <text evidence="4">The sequence shown here is derived from an EMBL/GenBank/DDBJ whole genome shotgun (WGS) entry which is preliminary data.</text>
</comment>
<keyword evidence="2" id="KW-0804">Transcription</keyword>
<dbReference type="AlphaFoldDB" id="A0A2L2X984"/>
<dbReference type="PIRSF" id="PIRSF016838">
    <property type="entry name" value="PafC"/>
    <property type="match status" value="1"/>
</dbReference>
<dbReference type="PROSITE" id="PS51000">
    <property type="entry name" value="HTH_DEOR_2"/>
    <property type="match status" value="1"/>
</dbReference>
<dbReference type="RefSeq" id="WP_104371289.1">
    <property type="nucleotide sequence ID" value="NZ_BFAV01000055.1"/>
</dbReference>
<accession>A0A2L2X984</accession>
<dbReference type="Gene3D" id="1.10.10.10">
    <property type="entry name" value="Winged helix-like DNA-binding domain superfamily/Winged helix DNA-binding domain"/>
    <property type="match status" value="1"/>
</dbReference>
<evidence type="ECO:0000256" key="2">
    <source>
        <dbReference type="ARBA" id="ARBA00023163"/>
    </source>
</evidence>
<dbReference type="PANTHER" id="PTHR34580:SF1">
    <property type="entry name" value="PROTEIN PAFC"/>
    <property type="match status" value="1"/>
</dbReference>
<dbReference type="InterPro" id="IPR026881">
    <property type="entry name" value="WYL_dom"/>
</dbReference>
<dbReference type="Proteomes" id="UP000239549">
    <property type="component" value="Unassembled WGS sequence"/>
</dbReference>
<dbReference type="Pfam" id="PF08279">
    <property type="entry name" value="HTH_11"/>
    <property type="match status" value="1"/>
</dbReference>
<evidence type="ECO:0000256" key="1">
    <source>
        <dbReference type="ARBA" id="ARBA00023015"/>
    </source>
</evidence>
<dbReference type="EMBL" id="BFAV01000055">
    <property type="protein sequence ID" value="GBF32807.1"/>
    <property type="molecule type" value="Genomic_DNA"/>
</dbReference>
<evidence type="ECO:0000259" key="3">
    <source>
        <dbReference type="PROSITE" id="PS51000"/>
    </source>
</evidence>
<reference evidence="5" key="1">
    <citation type="submission" date="2018-02" db="EMBL/GenBank/DDBJ databases">
        <title>Genome sequence of Desulfocucumis palustris strain NAW-5.</title>
        <authorList>
            <person name="Watanabe M."/>
            <person name="Kojima H."/>
            <person name="Fukui M."/>
        </authorList>
    </citation>
    <scope>NUCLEOTIDE SEQUENCE [LARGE SCALE GENOMIC DNA]</scope>
    <source>
        <strain evidence="5">NAW-5</strain>
    </source>
</reference>
<organism evidence="4 5">
    <name type="scientific">Desulfocucumis palustris</name>
    <dbReference type="NCBI Taxonomy" id="1898651"/>
    <lineage>
        <taxon>Bacteria</taxon>
        <taxon>Bacillati</taxon>
        <taxon>Bacillota</taxon>
        <taxon>Clostridia</taxon>
        <taxon>Eubacteriales</taxon>
        <taxon>Desulfocucumaceae</taxon>
        <taxon>Desulfocucumis</taxon>
    </lineage>
</organism>
<dbReference type="PANTHER" id="PTHR34580">
    <property type="match status" value="1"/>
</dbReference>
<dbReference type="SUPFAM" id="SSF46785">
    <property type="entry name" value="Winged helix' DNA-binding domain"/>
    <property type="match status" value="1"/>
</dbReference>
<dbReference type="InterPro" id="IPR013196">
    <property type="entry name" value="HTH_11"/>
</dbReference>
<dbReference type="InterPro" id="IPR051534">
    <property type="entry name" value="CBASS_pafABC_assoc_protein"/>
</dbReference>
<keyword evidence="1" id="KW-0805">Transcription regulation</keyword>
<proteinExistence type="predicted"/>
<dbReference type="OrthoDB" id="9767131at2"/>
<dbReference type="PROSITE" id="PS52050">
    <property type="entry name" value="WYL"/>
    <property type="match status" value="1"/>
</dbReference>
<dbReference type="InterPro" id="IPR001034">
    <property type="entry name" value="DeoR_HTH"/>
</dbReference>
<dbReference type="GO" id="GO:0003700">
    <property type="term" value="F:DNA-binding transcription factor activity"/>
    <property type="evidence" value="ECO:0007669"/>
    <property type="project" value="InterPro"/>
</dbReference>
<name>A0A2L2X984_9FIRM</name>
<evidence type="ECO:0000313" key="4">
    <source>
        <dbReference type="EMBL" id="GBF32807.1"/>
    </source>
</evidence>
<dbReference type="Pfam" id="PF25583">
    <property type="entry name" value="WCX"/>
    <property type="match status" value="1"/>
</dbReference>
<dbReference type="InterPro" id="IPR036388">
    <property type="entry name" value="WH-like_DNA-bd_sf"/>
</dbReference>
<dbReference type="Pfam" id="PF13280">
    <property type="entry name" value="WYL"/>
    <property type="match status" value="1"/>
</dbReference>
<dbReference type="InterPro" id="IPR057727">
    <property type="entry name" value="WCX_dom"/>
</dbReference>
<protein>
    <submittedName>
        <fullName evidence="4">Transcriptional regulator</fullName>
    </submittedName>
</protein>
<feature type="domain" description="HTH deoR-type" evidence="3">
    <location>
        <begin position="2"/>
        <end position="57"/>
    </location>
</feature>
<sequence length="312" mass="36350">MRLDRLLSIVMLLVNRKRIPARELAGIFEVSVRTIYRDIEVINRAGIPVVTYQGANGGLGIADNYKVDRNVLTQDDIVAMLTALNGLKTTLDDSRLSSAIEKVKGLIPEYKYGEYNERSSRIIIDLTPWGGNEEQKKKINLLKGAIENNSLVSFEYSDARGVKTKRLVEPMCLVLKMHVWYLYGYCRERDDYRLFRLSRMKALELLNMPFVKRRVNLQELPWEYRWYHNTTLIEAVLRFDGKLKALVEERFESEDIIYENDGTLVVKMKCPEDDWLYGMILSYAETVEVLEPPRLREVIKEKLRLAQEIYNG</sequence>